<comment type="similarity">
    <text evidence="2">Belongs to the CPA3 antiporters (TC 2.A.63) subunit E family.</text>
</comment>
<feature type="transmembrane region" description="Helical" evidence="7">
    <location>
        <begin position="6"/>
        <end position="23"/>
    </location>
</feature>
<keyword evidence="9" id="KW-1185">Reference proteome</keyword>
<proteinExistence type="inferred from homology"/>
<evidence type="ECO:0000256" key="6">
    <source>
        <dbReference type="ARBA" id="ARBA00023136"/>
    </source>
</evidence>
<protein>
    <submittedName>
        <fullName evidence="8">Na+/H+ antiporter subunit E</fullName>
    </submittedName>
</protein>
<reference evidence="8" key="2">
    <citation type="submission" date="2020-09" db="EMBL/GenBank/DDBJ databases">
        <authorList>
            <person name="Sun Q."/>
            <person name="Zhou Y."/>
        </authorList>
    </citation>
    <scope>NUCLEOTIDE SEQUENCE</scope>
    <source>
        <strain evidence="8">CGMCC 1.15762</strain>
    </source>
</reference>
<dbReference type="RefSeq" id="WP_188789604.1">
    <property type="nucleotide sequence ID" value="NZ_BMJV01000002.1"/>
</dbReference>
<dbReference type="PANTHER" id="PTHR34584">
    <property type="entry name" value="NA(+)/H(+) ANTIPORTER SUBUNIT E1"/>
    <property type="match status" value="1"/>
</dbReference>
<gene>
    <name evidence="8" type="primary">phaE</name>
    <name evidence="8" type="ORF">GCM10011415_15180</name>
</gene>
<evidence type="ECO:0000256" key="7">
    <source>
        <dbReference type="SAM" id="Phobius"/>
    </source>
</evidence>
<dbReference type="PANTHER" id="PTHR34584:SF1">
    <property type="entry name" value="NA(+)_H(+) ANTIPORTER SUBUNIT E1"/>
    <property type="match status" value="1"/>
</dbReference>
<dbReference type="AlphaFoldDB" id="A0A8J3EGN6"/>
<dbReference type="Proteomes" id="UP000617145">
    <property type="component" value="Unassembled WGS sequence"/>
</dbReference>
<dbReference type="EMBL" id="BMJV01000002">
    <property type="protein sequence ID" value="GGG68874.1"/>
    <property type="molecule type" value="Genomic_DNA"/>
</dbReference>
<keyword evidence="4 7" id="KW-0812">Transmembrane</keyword>
<evidence type="ECO:0000256" key="5">
    <source>
        <dbReference type="ARBA" id="ARBA00022989"/>
    </source>
</evidence>
<dbReference type="InterPro" id="IPR002758">
    <property type="entry name" value="Cation_antiport_E"/>
</dbReference>
<dbReference type="PIRSF" id="PIRSF019239">
    <property type="entry name" value="MrpE"/>
    <property type="match status" value="1"/>
</dbReference>
<dbReference type="NCBIfam" id="NF006518">
    <property type="entry name" value="PRK08965.1-2"/>
    <property type="match status" value="1"/>
</dbReference>
<accession>A0A8J3EGN6</accession>
<organism evidence="8 9">
    <name type="scientific">Salipiger pallidus</name>
    <dbReference type="NCBI Taxonomy" id="1775170"/>
    <lineage>
        <taxon>Bacteria</taxon>
        <taxon>Pseudomonadati</taxon>
        <taxon>Pseudomonadota</taxon>
        <taxon>Alphaproteobacteria</taxon>
        <taxon>Rhodobacterales</taxon>
        <taxon>Roseobacteraceae</taxon>
        <taxon>Salipiger</taxon>
    </lineage>
</organism>
<keyword evidence="6 7" id="KW-0472">Membrane</keyword>
<comment type="caution">
    <text evidence="8">The sequence shown here is derived from an EMBL/GenBank/DDBJ whole genome shotgun (WGS) entry which is preliminary data.</text>
</comment>
<evidence type="ECO:0000313" key="8">
    <source>
        <dbReference type="EMBL" id="GGG68874.1"/>
    </source>
</evidence>
<reference evidence="8" key="1">
    <citation type="journal article" date="2014" name="Int. J. Syst. Evol. Microbiol.">
        <title>Complete genome sequence of Corynebacterium casei LMG S-19264T (=DSM 44701T), isolated from a smear-ripened cheese.</title>
        <authorList>
            <consortium name="US DOE Joint Genome Institute (JGI-PGF)"/>
            <person name="Walter F."/>
            <person name="Albersmeier A."/>
            <person name="Kalinowski J."/>
            <person name="Ruckert C."/>
        </authorList>
    </citation>
    <scope>NUCLEOTIDE SEQUENCE</scope>
    <source>
        <strain evidence="8">CGMCC 1.15762</strain>
    </source>
</reference>
<comment type="subcellular location">
    <subcellularLocation>
        <location evidence="1">Cell membrane</location>
        <topology evidence="1">Multi-pass membrane protein</topology>
    </subcellularLocation>
</comment>
<evidence type="ECO:0000256" key="3">
    <source>
        <dbReference type="ARBA" id="ARBA00022475"/>
    </source>
</evidence>
<dbReference type="Pfam" id="PF01899">
    <property type="entry name" value="MNHE"/>
    <property type="match status" value="1"/>
</dbReference>
<evidence type="ECO:0000256" key="1">
    <source>
        <dbReference type="ARBA" id="ARBA00004651"/>
    </source>
</evidence>
<dbReference type="GO" id="GO:0008324">
    <property type="term" value="F:monoatomic cation transmembrane transporter activity"/>
    <property type="evidence" value="ECO:0007669"/>
    <property type="project" value="InterPro"/>
</dbReference>
<evidence type="ECO:0000256" key="4">
    <source>
        <dbReference type="ARBA" id="ARBA00022692"/>
    </source>
</evidence>
<dbReference type="GO" id="GO:0005886">
    <property type="term" value="C:plasma membrane"/>
    <property type="evidence" value="ECO:0007669"/>
    <property type="project" value="UniProtKB-SubCell"/>
</dbReference>
<evidence type="ECO:0000313" key="9">
    <source>
        <dbReference type="Proteomes" id="UP000617145"/>
    </source>
</evidence>
<keyword evidence="3" id="KW-1003">Cell membrane</keyword>
<evidence type="ECO:0000256" key="2">
    <source>
        <dbReference type="ARBA" id="ARBA00006228"/>
    </source>
</evidence>
<keyword evidence="5 7" id="KW-1133">Transmembrane helix</keyword>
<feature type="transmembrane region" description="Helical" evidence="7">
    <location>
        <begin position="30"/>
        <end position="49"/>
    </location>
</feature>
<feature type="transmembrane region" description="Helical" evidence="7">
    <location>
        <begin position="61"/>
        <end position="84"/>
    </location>
</feature>
<name>A0A8J3EGN6_9RHOB</name>
<sequence length="163" mass="18091">MLRRLFPHPILTLTLAIVWLMLVNKITSGNIFLGVVLGIVIPVMTAPYWPNRPKLGRPLLAIEYFLIVLVDIVAANIEVAYLVLFRRSKNIRSQWLVVPLDLRSPEAITVLAATITMTPGTVAASLAADGGSLLVHVLDTDAPDEVCAHIKKRYERRLKEIFG</sequence>